<accession>A0A1Y5SCL9</accession>
<dbReference type="EMBL" id="FWFZ01000005">
    <property type="protein sequence ID" value="SLN36156.1"/>
    <property type="molecule type" value="Genomic_DNA"/>
</dbReference>
<reference evidence="2 3" key="1">
    <citation type="submission" date="2017-03" db="EMBL/GenBank/DDBJ databases">
        <authorList>
            <person name="Afonso C.L."/>
            <person name="Miller P.J."/>
            <person name="Scott M.A."/>
            <person name="Spackman E."/>
            <person name="Goraichik I."/>
            <person name="Dimitrov K.M."/>
            <person name="Suarez D.L."/>
            <person name="Swayne D.E."/>
        </authorList>
    </citation>
    <scope>NUCLEOTIDE SEQUENCE [LARGE SCALE GENOMIC DNA]</scope>
    <source>
        <strain evidence="2 3">CECT 7023</strain>
    </source>
</reference>
<keyword evidence="3" id="KW-1185">Reference proteome</keyword>
<evidence type="ECO:0000313" key="3">
    <source>
        <dbReference type="Proteomes" id="UP000193900"/>
    </source>
</evidence>
<evidence type="ECO:0000256" key="1">
    <source>
        <dbReference type="SAM" id="Phobius"/>
    </source>
</evidence>
<keyword evidence="1" id="KW-0812">Transmembrane</keyword>
<proteinExistence type="predicted"/>
<organism evidence="2 3">
    <name type="scientific">Roseisalinus antarcticus</name>
    <dbReference type="NCBI Taxonomy" id="254357"/>
    <lineage>
        <taxon>Bacteria</taxon>
        <taxon>Pseudomonadati</taxon>
        <taxon>Pseudomonadota</taxon>
        <taxon>Alphaproteobacteria</taxon>
        <taxon>Rhodobacterales</taxon>
        <taxon>Roseobacteraceae</taxon>
        <taxon>Roseisalinus</taxon>
    </lineage>
</organism>
<dbReference type="AlphaFoldDB" id="A0A1Y5SCL9"/>
<name>A0A1Y5SCL9_9RHOB</name>
<gene>
    <name evidence="2" type="ORF">ROA7023_01311</name>
</gene>
<sequence>MMVSSLGNFPDGITAAIGALGQILMAGAAVAGAVAAYMGLNTWKHQSRYDRDSGLARRLLLSLYRYREAIIALRSPFIFSSEAPERMTEEDKWSHGDKNRFLSNARVYERRWKSVASTRSELHAVLLEADATWGSELRNRFNRLFDLQAELNIEVSNSLDASDPALPEFQRRSAQEALRKSRTVMYELSSERDEFSREFGSVVKEIEDFLRPKVDAKS</sequence>
<dbReference type="Proteomes" id="UP000193900">
    <property type="component" value="Unassembled WGS sequence"/>
</dbReference>
<keyword evidence="1" id="KW-0472">Membrane</keyword>
<feature type="transmembrane region" description="Helical" evidence="1">
    <location>
        <begin position="12"/>
        <end position="40"/>
    </location>
</feature>
<protein>
    <submittedName>
        <fullName evidence="2">Uncharacterized protein</fullName>
    </submittedName>
</protein>
<keyword evidence="1" id="KW-1133">Transmembrane helix</keyword>
<evidence type="ECO:0000313" key="2">
    <source>
        <dbReference type="EMBL" id="SLN36156.1"/>
    </source>
</evidence>